<reference evidence="1" key="1">
    <citation type="submission" date="2018-02" db="EMBL/GenBank/DDBJ databases">
        <title>Rhizophora mucronata_Transcriptome.</title>
        <authorList>
            <person name="Meera S.P."/>
            <person name="Sreeshan A."/>
            <person name="Augustine A."/>
        </authorList>
    </citation>
    <scope>NUCLEOTIDE SEQUENCE</scope>
    <source>
        <tissue evidence="1">Leaf</tissue>
    </source>
</reference>
<dbReference type="EMBL" id="GGEC01000047">
    <property type="protein sequence ID" value="MBW80530.1"/>
    <property type="molecule type" value="Transcribed_RNA"/>
</dbReference>
<dbReference type="AlphaFoldDB" id="A0A2P2IH33"/>
<sequence>MFKQNLEQRIRVQLTTNVFRANYIVIECQITKFVKQTSLLGRSKVPN</sequence>
<accession>A0A2P2IH33</accession>
<name>A0A2P2IH33_RHIMU</name>
<evidence type="ECO:0000313" key="1">
    <source>
        <dbReference type="EMBL" id="MBW80530.1"/>
    </source>
</evidence>
<protein>
    <submittedName>
        <fullName evidence="1">Uncharacterized protein</fullName>
    </submittedName>
</protein>
<organism evidence="1">
    <name type="scientific">Rhizophora mucronata</name>
    <name type="common">Asiatic mangrove</name>
    <dbReference type="NCBI Taxonomy" id="61149"/>
    <lineage>
        <taxon>Eukaryota</taxon>
        <taxon>Viridiplantae</taxon>
        <taxon>Streptophyta</taxon>
        <taxon>Embryophyta</taxon>
        <taxon>Tracheophyta</taxon>
        <taxon>Spermatophyta</taxon>
        <taxon>Magnoliopsida</taxon>
        <taxon>eudicotyledons</taxon>
        <taxon>Gunneridae</taxon>
        <taxon>Pentapetalae</taxon>
        <taxon>rosids</taxon>
        <taxon>fabids</taxon>
        <taxon>Malpighiales</taxon>
        <taxon>Rhizophoraceae</taxon>
        <taxon>Rhizophora</taxon>
    </lineage>
</organism>
<proteinExistence type="predicted"/>